<evidence type="ECO:0000256" key="1">
    <source>
        <dbReference type="ARBA" id="ARBA00004481"/>
    </source>
</evidence>
<dbReference type="PANTHER" id="PTHR46979">
    <property type="entry name" value="SORTING NEXIN-41"/>
    <property type="match status" value="1"/>
</dbReference>
<dbReference type="InterPro" id="IPR001683">
    <property type="entry name" value="PX_dom"/>
</dbReference>
<keyword evidence="8" id="KW-0472">Membrane</keyword>
<feature type="compositionally biased region" description="Acidic residues" evidence="9">
    <location>
        <begin position="375"/>
        <end position="387"/>
    </location>
</feature>
<evidence type="ECO:0000256" key="5">
    <source>
        <dbReference type="ARBA" id="ARBA00022927"/>
    </source>
</evidence>
<feature type="region of interest" description="Disordered" evidence="9">
    <location>
        <begin position="133"/>
        <end position="168"/>
    </location>
</feature>
<keyword evidence="4" id="KW-0967">Endosome</keyword>
<evidence type="ECO:0000256" key="4">
    <source>
        <dbReference type="ARBA" id="ARBA00022753"/>
    </source>
</evidence>
<name>A0A433Q2K2_9FUNG</name>
<dbReference type="GO" id="GO:0042147">
    <property type="term" value="P:retrograde transport, endosome to Golgi"/>
    <property type="evidence" value="ECO:0007669"/>
    <property type="project" value="InterPro"/>
</dbReference>
<comment type="similarity">
    <text evidence="2">Belongs to the sorting nexin family.</text>
</comment>
<dbReference type="InterPro" id="IPR051079">
    <property type="entry name" value="Sorting_Nexin_Autophagy"/>
</dbReference>
<dbReference type="GO" id="GO:0005829">
    <property type="term" value="C:cytosol"/>
    <property type="evidence" value="ECO:0007669"/>
    <property type="project" value="GOC"/>
</dbReference>
<evidence type="ECO:0000259" key="10">
    <source>
        <dbReference type="PROSITE" id="PS50195"/>
    </source>
</evidence>
<evidence type="ECO:0000256" key="6">
    <source>
        <dbReference type="ARBA" id="ARBA00023006"/>
    </source>
</evidence>
<dbReference type="GO" id="GO:0015031">
    <property type="term" value="P:protein transport"/>
    <property type="evidence" value="ECO:0007669"/>
    <property type="project" value="UniProtKB-KW"/>
</dbReference>
<feature type="compositionally biased region" description="Low complexity" evidence="9">
    <location>
        <begin position="150"/>
        <end position="168"/>
    </location>
</feature>
<protein>
    <recommendedName>
        <fullName evidence="10">PX domain-containing protein</fullName>
    </recommendedName>
</protein>
<accession>A0A433Q2K2</accession>
<dbReference type="GO" id="GO:0006914">
    <property type="term" value="P:autophagy"/>
    <property type="evidence" value="ECO:0007669"/>
    <property type="project" value="UniProtKB-KW"/>
</dbReference>
<keyword evidence="6" id="KW-0072">Autophagy</keyword>
<keyword evidence="5" id="KW-0653">Protein transport</keyword>
<proteinExistence type="inferred from homology"/>
<dbReference type="GO" id="GO:0035091">
    <property type="term" value="F:phosphatidylinositol binding"/>
    <property type="evidence" value="ECO:0007669"/>
    <property type="project" value="InterPro"/>
</dbReference>
<evidence type="ECO:0000313" key="12">
    <source>
        <dbReference type="Proteomes" id="UP000274822"/>
    </source>
</evidence>
<dbReference type="AlphaFoldDB" id="A0A433Q2K2"/>
<feature type="region of interest" description="Disordered" evidence="9">
    <location>
        <begin position="375"/>
        <end position="402"/>
    </location>
</feature>
<evidence type="ECO:0000313" key="11">
    <source>
        <dbReference type="EMBL" id="RUS24041.1"/>
    </source>
</evidence>
<dbReference type="Gene3D" id="1.20.1270.60">
    <property type="entry name" value="Arfaptin homology (AH) domain/BAR domain"/>
    <property type="match status" value="2"/>
</dbReference>
<dbReference type="CDD" id="cd06867">
    <property type="entry name" value="PX_SNX41_42"/>
    <property type="match status" value="1"/>
</dbReference>
<evidence type="ECO:0000256" key="3">
    <source>
        <dbReference type="ARBA" id="ARBA00022448"/>
    </source>
</evidence>
<gene>
    <name evidence="11" type="ORF">BC938DRAFT_474215</name>
</gene>
<dbReference type="Proteomes" id="UP000274822">
    <property type="component" value="Unassembled WGS sequence"/>
</dbReference>
<dbReference type="SUPFAM" id="SSF64268">
    <property type="entry name" value="PX domain"/>
    <property type="match status" value="1"/>
</dbReference>
<sequence>MEAELRCLDDIVSRIRDMNISSYDNDTRRRYSDFESLRKALSRLHPTVIVPPIPEKHSLSDYATLQRGVKDDPVMIEKRKRMLQSFLNRVANHPALSYEHVFHRFLETNVSWSEVLHSPPLSTVPRNLLQTTVNTGGKRSSRPTPIASNSTPVYSSSQPPSSSSPPTSLVIVPSVIPIPSASQGLRDPDPRFVESELFTNKFATHMSSSLDKTQRRVIRRLGDLANDYAELGALYNGFSLNEAGDLANAIEKVGQAVDSSYTATGHMVTALESGFAEPVQEYTQYAHTIKQVLKYRHLKHAQVELIVDSLESKRANLEWLLRAENEARRLEEALKHERVPGQAASNYNRPTVYNNEAPDNVADETAAAIGNPEANEQEEAEFPDEENSSFNPYASTYSQPNPVARQRTKRWSGPTNIFSALSHTVQGIIDVDPEATRRNQIGKTRDAIVQLEEALEITRADLVDISADTQADLDRFQRQKVRDLRDMMLTYAKIHVQWCQKVS</sequence>
<reference evidence="11 12" key="1">
    <citation type="journal article" date="2018" name="New Phytol.">
        <title>Phylogenomics of Endogonaceae and evolution of mycorrhizas within Mucoromycota.</title>
        <authorList>
            <person name="Chang Y."/>
            <person name="Desiro A."/>
            <person name="Na H."/>
            <person name="Sandor L."/>
            <person name="Lipzen A."/>
            <person name="Clum A."/>
            <person name="Barry K."/>
            <person name="Grigoriev I.V."/>
            <person name="Martin F.M."/>
            <person name="Stajich J.E."/>
            <person name="Smith M.E."/>
            <person name="Bonito G."/>
            <person name="Spatafora J.W."/>
        </authorList>
    </citation>
    <scope>NUCLEOTIDE SEQUENCE [LARGE SCALE GENOMIC DNA]</scope>
    <source>
        <strain evidence="11 12">AD002</strain>
    </source>
</reference>
<evidence type="ECO:0000256" key="8">
    <source>
        <dbReference type="ARBA" id="ARBA00023136"/>
    </source>
</evidence>
<dbReference type="PANTHER" id="PTHR46979:SF2">
    <property type="entry name" value="SORTING NEXIN-41"/>
    <property type="match status" value="1"/>
</dbReference>
<dbReference type="Pfam" id="PF00787">
    <property type="entry name" value="PX"/>
    <property type="match status" value="1"/>
</dbReference>
<dbReference type="InterPro" id="IPR027267">
    <property type="entry name" value="AH/BAR_dom_sf"/>
</dbReference>
<feature type="compositionally biased region" description="Polar residues" evidence="9">
    <location>
        <begin position="133"/>
        <end position="149"/>
    </location>
</feature>
<dbReference type="SMART" id="SM00312">
    <property type="entry name" value="PX"/>
    <property type="match status" value="1"/>
</dbReference>
<dbReference type="InterPro" id="IPR036871">
    <property type="entry name" value="PX_dom_sf"/>
</dbReference>
<dbReference type="PROSITE" id="PS50195">
    <property type="entry name" value="PX"/>
    <property type="match status" value="1"/>
</dbReference>
<keyword evidence="3" id="KW-0813">Transport</keyword>
<dbReference type="GO" id="GO:0010008">
    <property type="term" value="C:endosome membrane"/>
    <property type="evidence" value="ECO:0007669"/>
    <property type="project" value="UniProtKB-SubCell"/>
</dbReference>
<feature type="compositionally biased region" description="Polar residues" evidence="9">
    <location>
        <begin position="388"/>
        <end position="401"/>
    </location>
</feature>
<evidence type="ECO:0000256" key="7">
    <source>
        <dbReference type="ARBA" id="ARBA00023121"/>
    </source>
</evidence>
<comment type="caution">
    <text evidence="11">The sequence shown here is derived from an EMBL/GenBank/DDBJ whole genome shotgun (WGS) entry which is preliminary data.</text>
</comment>
<feature type="domain" description="PX" evidence="10">
    <location>
        <begin position="1"/>
        <end position="112"/>
    </location>
</feature>
<dbReference type="EMBL" id="RBNJ01017570">
    <property type="protein sequence ID" value="RUS24041.1"/>
    <property type="molecule type" value="Genomic_DNA"/>
</dbReference>
<keyword evidence="12" id="KW-1185">Reference proteome</keyword>
<evidence type="ECO:0000256" key="2">
    <source>
        <dbReference type="ARBA" id="ARBA00010883"/>
    </source>
</evidence>
<organism evidence="11 12">
    <name type="scientific">Jimgerdemannia flammicorona</name>
    <dbReference type="NCBI Taxonomy" id="994334"/>
    <lineage>
        <taxon>Eukaryota</taxon>
        <taxon>Fungi</taxon>
        <taxon>Fungi incertae sedis</taxon>
        <taxon>Mucoromycota</taxon>
        <taxon>Mucoromycotina</taxon>
        <taxon>Endogonomycetes</taxon>
        <taxon>Endogonales</taxon>
        <taxon>Endogonaceae</taxon>
        <taxon>Jimgerdemannia</taxon>
    </lineage>
</organism>
<evidence type="ECO:0000256" key="9">
    <source>
        <dbReference type="SAM" id="MobiDB-lite"/>
    </source>
</evidence>
<comment type="subcellular location">
    <subcellularLocation>
        <location evidence="1">Endosome membrane</location>
        <topology evidence="1">Peripheral membrane protein</topology>
    </subcellularLocation>
</comment>
<dbReference type="Gene3D" id="3.30.1520.10">
    <property type="entry name" value="Phox-like domain"/>
    <property type="match status" value="1"/>
</dbReference>
<dbReference type="InterPro" id="IPR044106">
    <property type="entry name" value="PX_Snx41/Atg20"/>
</dbReference>
<keyword evidence="7" id="KW-0446">Lipid-binding</keyword>